<dbReference type="Proteomes" id="UP000272942">
    <property type="component" value="Unassembled WGS sequence"/>
</dbReference>
<evidence type="ECO:0000313" key="3">
    <source>
        <dbReference type="WBParaSite" id="ECPE_0001776201-mRNA-1"/>
    </source>
</evidence>
<dbReference type="InterPro" id="IPR039931">
    <property type="entry name" value="EEIG1/2-like"/>
</dbReference>
<name>A0A183BET2_9TREM</name>
<dbReference type="EMBL" id="UZAN01071056">
    <property type="protein sequence ID" value="VDP95026.1"/>
    <property type="molecule type" value="Genomic_DNA"/>
</dbReference>
<sequence length="134" mass="15653">MDCAPMLSRRKRYHFEAVVRLHSLSAVPYVNAVTFAKLRLLDTRHSSQFSTRFVFTSIRWDKCIRTKETKGGKSFYKVGFVIVNLASFTAMGSATCRRRYILEGYDEKHKRQDNSLLSVAFSMRQIFGDTYFRM</sequence>
<dbReference type="PANTHER" id="PTHR21456:SF1">
    <property type="entry name" value="C2 NT-TYPE DOMAIN-CONTAINING PROTEIN"/>
    <property type="match status" value="1"/>
</dbReference>
<evidence type="ECO:0000313" key="2">
    <source>
        <dbReference type="Proteomes" id="UP000272942"/>
    </source>
</evidence>
<organism evidence="3">
    <name type="scientific">Echinostoma caproni</name>
    <dbReference type="NCBI Taxonomy" id="27848"/>
    <lineage>
        <taxon>Eukaryota</taxon>
        <taxon>Metazoa</taxon>
        <taxon>Spiralia</taxon>
        <taxon>Lophotrochozoa</taxon>
        <taxon>Platyhelminthes</taxon>
        <taxon>Trematoda</taxon>
        <taxon>Digenea</taxon>
        <taxon>Plagiorchiida</taxon>
        <taxon>Echinostomata</taxon>
        <taxon>Echinostomatoidea</taxon>
        <taxon>Echinostomatidae</taxon>
        <taxon>Echinostoma</taxon>
    </lineage>
</organism>
<dbReference type="WBParaSite" id="ECPE_0001776201-mRNA-1">
    <property type="protein sequence ID" value="ECPE_0001776201-mRNA-1"/>
    <property type="gene ID" value="ECPE_0001776201"/>
</dbReference>
<dbReference type="AlphaFoldDB" id="A0A183BET2"/>
<reference evidence="3" key="1">
    <citation type="submission" date="2016-06" db="UniProtKB">
        <authorList>
            <consortium name="WormBaseParasite"/>
        </authorList>
    </citation>
    <scope>IDENTIFICATION</scope>
</reference>
<reference evidence="1 2" key="2">
    <citation type="submission" date="2018-11" db="EMBL/GenBank/DDBJ databases">
        <authorList>
            <consortium name="Pathogen Informatics"/>
        </authorList>
    </citation>
    <scope>NUCLEOTIDE SEQUENCE [LARGE SCALE GENOMIC DNA]</scope>
    <source>
        <strain evidence="1 2">Egypt</strain>
    </source>
</reference>
<gene>
    <name evidence="1" type="ORF">ECPE_LOCUS17718</name>
</gene>
<dbReference type="PANTHER" id="PTHR21456">
    <property type="entry name" value="FAMILY WITH SEQUENCE SIMILARITY 102"/>
    <property type="match status" value="1"/>
</dbReference>
<dbReference type="OrthoDB" id="3365224at2759"/>
<evidence type="ECO:0000313" key="1">
    <source>
        <dbReference type="EMBL" id="VDP95026.1"/>
    </source>
</evidence>
<proteinExistence type="predicted"/>
<accession>A0A183BET2</accession>
<protein>
    <submittedName>
        <fullName evidence="3">C2 NT-type domain-containing protein</fullName>
    </submittedName>
</protein>
<keyword evidence="2" id="KW-1185">Reference proteome</keyword>